<dbReference type="GO" id="GO:0015205">
    <property type="term" value="F:nucleobase transmembrane transporter activity"/>
    <property type="evidence" value="ECO:0007669"/>
    <property type="project" value="TreeGrafter"/>
</dbReference>
<dbReference type="Pfam" id="PF02133">
    <property type="entry name" value="Transp_cyt_pur"/>
    <property type="match status" value="1"/>
</dbReference>
<reference evidence="7 8" key="1">
    <citation type="submission" date="2019-06" db="EMBL/GenBank/DDBJ databases">
        <title>Wine fermentation using esterase from Monascus purpureus.</title>
        <authorList>
            <person name="Geng C."/>
            <person name="Zhang Y."/>
        </authorList>
    </citation>
    <scope>NUCLEOTIDE SEQUENCE [LARGE SCALE GENOMIC DNA]</scope>
    <source>
        <strain evidence="7">HQ1</strain>
    </source>
</reference>
<keyword evidence="4 6" id="KW-1133">Transmembrane helix</keyword>
<keyword evidence="5 6" id="KW-0472">Membrane</keyword>
<proteinExistence type="inferred from homology"/>
<evidence type="ECO:0000256" key="2">
    <source>
        <dbReference type="ARBA" id="ARBA00008974"/>
    </source>
</evidence>
<evidence type="ECO:0000256" key="6">
    <source>
        <dbReference type="SAM" id="Phobius"/>
    </source>
</evidence>
<gene>
    <name evidence="7" type="ORF">MPDQ_002680</name>
</gene>
<dbReference type="InterPro" id="IPR045225">
    <property type="entry name" value="Uracil/uridine/allantoin_perm"/>
</dbReference>
<dbReference type="AlphaFoldDB" id="A0A507QNZ9"/>
<dbReference type="Proteomes" id="UP000319663">
    <property type="component" value="Unassembled WGS sequence"/>
</dbReference>
<feature type="transmembrane region" description="Helical" evidence="6">
    <location>
        <begin position="213"/>
        <end position="233"/>
    </location>
</feature>
<dbReference type="PANTHER" id="PTHR30618:SF15">
    <property type="entry name" value="NICOTINAMIDE RIBOSIDE TRANSPORTER 1-RELATED"/>
    <property type="match status" value="1"/>
</dbReference>
<evidence type="ECO:0000256" key="4">
    <source>
        <dbReference type="ARBA" id="ARBA00022989"/>
    </source>
</evidence>
<evidence type="ECO:0000313" key="8">
    <source>
        <dbReference type="Proteomes" id="UP000319663"/>
    </source>
</evidence>
<dbReference type="Gene3D" id="1.10.4160.10">
    <property type="entry name" value="Hydantoin permease"/>
    <property type="match status" value="1"/>
</dbReference>
<name>A0A507QNZ9_MONPU</name>
<comment type="similarity">
    <text evidence="2">Belongs to the purine-cytosine permease (2.A.39) family.</text>
</comment>
<protein>
    <recommendedName>
        <fullName evidence="9">Thiamine transporter thi7</fullName>
    </recommendedName>
</protein>
<keyword evidence="8" id="KW-1185">Reference proteome</keyword>
<feature type="transmembrane region" description="Helical" evidence="6">
    <location>
        <begin position="278"/>
        <end position="300"/>
    </location>
</feature>
<feature type="transmembrane region" description="Helical" evidence="6">
    <location>
        <begin position="122"/>
        <end position="142"/>
    </location>
</feature>
<dbReference type="InterPro" id="IPR001248">
    <property type="entry name" value="Pur-cyt_permease"/>
</dbReference>
<comment type="subcellular location">
    <subcellularLocation>
        <location evidence="1">Membrane</location>
        <topology evidence="1">Multi-pass membrane protein</topology>
    </subcellularLocation>
</comment>
<keyword evidence="3 6" id="KW-0812">Transmembrane</keyword>
<evidence type="ECO:0000313" key="7">
    <source>
        <dbReference type="EMBL" id="TQB68844.1"/>
    </source>
</evidence>
<evidence type="ECO:0000256" key="5">
    <source>
        <dbReference type="ARBA" id="ARBA00023136"/>
    </source>
</evidence>
<feature type="transmembrane region" description="Helical" evidence="6">
    <location>
        <begin position="54"/>
        <end position="75"/>
    </location>
</feature>
<feature type="transmembrane region" description="Helical" evidence="6">
    <location>
        <begin position="364"/>
        <end position="388"/>
    </location>
</feature>
<feature type="transmembrane region" description="Helical" evidence="6">
    <location>
        <begin position="82"/>
        <end position="102"/>
    </location>
</feature>
<feature type="transmembrane region" description="Helical" evidence="6">
    <location>
        <begin position="162"/>
        <end position="183"/>
    </location>
</feature>
<organism evidence="7 8">
    <name type="scientific">Monascus purpureus</name>
    <name type="common">Red mold</name>
    <name type="synonym">Monascus anka</name>
    <dbReference type="NCBI Taxonomy" id="5098"/>
    <lineage>
        <taxon>Eukaryota</taxon>
        <taxon>Fungi</taxon>
        <taxon>Dikarya</taxon>
        <taxon>Ascomycota</taxon>
        <taxon>Pezizomycotina</taxon>
        <taxon>Eurotiomycetes</taxon>
        <taxon>Eurotiomycetidae</taxon>
        <taxon>Eurotiales</taxon>
        <taxon>Aspergillaceae</taxon>
        <taxon>Monascus</taxon>
    </lineage>
</organism>
<evidence type="ECO:0000256" key="1">
    <source>
        <dbReference type="ARBA" id="ARBA00004141"/>
    </source>
</evidence>
<dbReference type="PANTHER" id="PTHR30618">
    <property type="entry name" value="NCS1 FAMILY PURINE/PYRIMIDINE TRANSPORTER"/>
    <property type="match status" value="1"/>
</dbReference>
<accession>A0A507QNZ9</accession>
<comment type="caution">
    <text evidence="7">The sequence shown here is derived from an EMBL/GenBank/DDBJ whole genome shotgun (WGS) entry which is preliminary data.</text>
</comment>
<evidence type="ECO:0008006" key="9">
    <source>
        <dbReference type="Google" id="ProtNLM"/>
    </source>
</evidence>
<dbReference type="GO" id="GO:0005886">
    <property type="term" value="C:plasma membrane"/>
    <property type="evidence" value="ECO:0007669"/>
    <property type="project" value="TreeGrafter"/>
</dbReference>
<feature type="transmembrane region" description="Helical" evidence="6">
    <location>
        <begin position="245"/>
        <end position="266"/>
    </location>
</feature>
<dbReference type="EMBL" id="VIFY01000186">
    <property type="protein sequence ID" value="TQB68844.1"/>
    <property type="molecule type" value="Genomic_DNA"/>
</dbReference>
<sequence>MRGSYVPVLLRIFTGSIWFGLQAYWGGQAVRVLFGAIIPGFAHMKNFFSESSHLATNDFIGLVIWFAGFIPLVLIPPEKLQIPFAISFLLFAMSAFGLLIWSVHNAGGAGTMFTEAKTTINLGWGIMYGITAIIGSWGSGTLGQSDWTRYAKRRFAPTLSQLIAAPLTITVTAVIGIIVTSAARDIVGETVWSPIILLADVQELYHSSPRARAGVFFASVGMVSTQLAISVVLNSVSTGMDMAGLFPRYINIIRGSYIMAIIGIAIQPWQLVATASKFLSVVSGFGVVMAPLTGVMLADYHIVRRHKLKLQDLYTGNSSSIYWYYHGFNWRGPVAFLMGCWPLLPGMDASVNQLTTPSLQGWLKLYNLTFIVGIAMSFTWMVILCYFFPPPGLGIDKPFVGMGGGAQSDTSHDYVVERVEQKEFNDASYRCSVSTGAADDKGFKGDVHQV</sequence>
<feature type="transmembrane region" description="Helical" evidence="6">
    <location>
        <begin position="321"/>
        <end position="344"/>
    </location>
</feature>
<evidence type="ECO:0000256" key="3">
    <source>
        <dbReference type="ARBA" id="ARBA00022692"/>
    </source>
</evidence>